<dbReference type="InterPro" id="IPR036271">
    <property type="entry name" value="Tet_transcr_reg_TetR-rel_C_sf"/>
</dbReference>
<dbReference type="PRINTS" id="PR00455">
    <property type="entry name" value="HTHTETR"/>
</dbReference>
<dbReference type="EMBL" id="CP036275">
    <property type="protein sequence ID" value="QDU39521.1"/>
    <property type="molecule type" value="Genomic_DNA"/>
</dbReference>
<sequence>MPPMTCTSTRDRIVEAATRAMTARSYNGVGLNEILKNAGVPKGSFYHFFESKENLGIAVIEKSTEDHLQRLRTFYSDRTKSPLQRLRALCQTFRDEAGEQPRRECVFCKLALEQAGLSEPLRAAIRCSMEQTKALHAQLIREAQAAEEVCSRFDPEQLAEYVTVALDGAMIRAQIEGGPGPIDTFMHFVFDELLKP</sequence>
<protein>
    <submittedName>
        <fullName evidence="6">Transcriptional regulator AcuR</fullName>
    </submittedName>
</protein>
<dbReference type="PANTHER" id="PTHR47506:SF6">
    <property type="entry name" value="HTH-TYPE TRANSCRIPTIONAL REPRESSOR NEMR"/>
    <property type="match status" value="1"/>
</dbReference>
<evidence type="ECO:0000256" key="3">
    <source>
        <dbReference type="ARBA" id="ARBA00023163"/>
    </source>
</evidence>
<keyword evidence="7" id="KW-1185">Reference proteome</keyword>
<evidence type="ECO:0000313" key="6">
    <source>
        <dbReference type="EMBL" id="QDU39521.1"/>
    </source>
</evidence>
<dbReference type="Proteomes" id="UP000320496">
    <property type="component" value="Chromosome"/>
</dbReference>
<evidence type="ECO:0000259" key="5">
    <source>
        <dbReference type="PROSITE" id="PS50977"/>
    </source>
</evidence>
<keyword evidence="1" id="KW-0805">Transcription regulation</keyword>
<dbReference type="Pfam" id="PF00440">
    <property type="entry name" value="TetR_N"/>
    <property type="match status" value="1"/>
</dbReference>
<name>A0A517ZAR6_9PLAN</name>
<evidence type="ECO:0000256" key="4">
    <source>
        <dbReference type="PROSITE-ProRule" id="PRU00335"/>
    </source>
</evidence>
<dbReference type="Gene3D" id="1.10.357.10">
    <property type="entry name" value="Tetracycline Repressor, domain 2"/>
    <property type="match status" value="1"/>
</dbReference>
<evidence type="ECO:0000256" key="1">
    <source>
        <dbReference type="ARBA" id="ARBA00023015"/>
    </source>
</evidence>
<accession>A0A517ZAR6</accession>
<reference evidence="6 7" key="1">
    <citation type="submission" date="2019-02" db="EMBL/GenBank/DDBJ databases">
        <title>Deep-cultivation of Planctomycetes and their phenomic and genomic characterization uncovers novel biology.</title>
        <authorList>
            <person name="Wiegand S."/>
            <person name="Jogler M."/>
            <person name="Boedeker C."/>
            <person name="Pinto D."/>
            <person name="Vollmers J."/>
            <person name="Rivas-Marin E."/>
            <person name="Kohn T."/>
            <person name="Peeters S.H."/>
            <person name="Heuer A."/>
            <person name="Rast P."/>
            <person name="Oberbeckmann S."/>
            <person name="Bunk B."/>
            <person name="Jeske O."/>
            <person name="Meyerdierks A."/>
            <person name="Storesund J.E."/>
            <person name="Kallscheuer N."/>
            <person name="Luecker S."/>
            <person name="Lage O.M."/>
            <person name="Pohl T."/>
            <person name="Merkel B.J."/>
            <person name="Hornburger P."/>
            <person name="Mueller R.-W."/>
            <person name="Bruemmer F."/>
            <person name="Labrenz M."/>
            <person name="Spormann A.M."/>
            <person name="Op den Camp H."/>
            <person name="Overmann J."/>
            <person name="Amann R."/>
            <person name="Jetten M.S.M."/>
            <person name="Mascher T."/>
            <person name="Medema M.H."/>
            <person name="Devos D.P."/>
            <person name="Kaster A.-K."/>
            <person name="Ovreas L."/>
            <person name="Rohde M."/>
            <person name="Galperin M.Y."/>
            <person name="Jogler C."/>
        </authorList>
    </citation>
    <scope>NUCLEOTIDE SEQUENCE [LARGE SCALE GENOMIC DNA]</scope>
    <source>
        <strain evidence="6 7">Mal4</strain>
    </source>
</reference>
<feature type="DNA-binding region" description="H-T-H motif" evidence="4">
    <location>
        <begin position="30"/>
        <end position="49"/>
    </location>
</feature>
<gene>
    <name evidence="6" type="primary">acuR</name>
    <name evidence="6" type="ORF">Mal4_38660</name>
</gene>
<organism evidence="6 7">
    <name type="scientific">Maioricimonas rarisocia</name>
    <dbReference type="NCBI Taxonomy" id="2528026"/>
    <lineage>
        <taxon>Bacteria</taxon>
        <taxon>Pseudomonadati</taxon>
        <taxon>Planctomycetota</taxon>
        <taxon>Planctomycetia</taxon>
        <taxon>Planctomycetales</taxon>
        <taxon>Planctomycetaceae</taxon>
        <taxon>Maioricimonas</taxon>
    </lineage>
</organism>
<dbReference type="GO" id="GO:0003677">
    <property type="term" value="F:DNA binding"/>
    <property type="evidence" value="ECO:0007669"/>
    <property type="project" value="UniProtKB-UniRule"/>
</dbReference>
<dbReference type="InterPro" id="IPR011075">
    <property type="entry name" value="TetR_C"/>
</dbReference>
<dbReference type="PANTHER" id="PTHR47506">
    <property type="entry name" value="TRANSCRIPTIONAL REGULATORY PROTEIN"/>
    <property type="match status" value="1"/>
</dbReference>
<feature type="domain" description="HTH tetR-type" evidence="5">
    <location>
        <begin position="7"/>
        <end position="67"/>
    </location>
</feature>
<evidence type="ECO:0000313" key="7">
    <source>
        <dbReference type="Proteomes" id="UP000320496"/>
    </source>
</evidence>
<keyword evidence="2 4" id="KW-0238">DNA-binding</keyword>
<dbReference type="SUPFAM" id="SSF46689">
    <property type="entry name" value="Homeodomain-like"/>
    <property type="match status" value="1"/>
</dbReference>
<proteinExistence type="predicted"/>
<dbReference type="InterPro" id="IPR001647">
    <property type="entry name" value="HTH_TetR"/>
</dbReference>
<dbReference type="AlphaFoldDB" id="A0A517ZAR6"/>
<dbReference type="InterPro" id="IPR009057">
    <property type="entry name" value="Homeodomain-like_sf"/>
</dbReference>
<dbReference type="PROSITE" id="PS50977">
    <property type="entry name" value="HTH_TETR_2"/>
    <property type="match status" value="1"/>
</dbReference>
<evidence type="ECO:0000256" key="2">
    <source>
        <dbReference type="ARBA" id="ARBA00023125"/>
    </source>
</evidence>
<dbReference type="KEGG" id="mri:Mal4_38660"/>
<keyword evidence="3" id="KW-0804">Transcription</keyword>
<dbReference type="Pfam" id="PF16925">
    <property type="entry name" value="TetR_C_13"/>
    <property type="match status" value="1"/>
</dbReference>
<dbReference type="SUPFAM" id="SSF48498">
    <property type="entry name" value="Tetracyclin repressor-like, C-terminal domain"/>
    <property type="match status" value="1"/>
</dbReference>